<dbReference type="AlphaFoldDB" id="A0A0F9M3L4"/>
<reference evidence="1" key="1">
    <citation type="journal article" date="2015" name="Nature">
        <title>Complex archaea that bridge the gap between prokaryotes and eukaryotes.</title>
        <authorList>
            <person name="Spang A."/>
            <person name="Saw J.H."/>
            <person name="Jorgensen S.L."/>
            <person name="Zaremba-Niedzwiedzka K."/>
            <person name="Martijn J."/>
            <person name="Lind A.E."/>
            <person name="van Eijk R."/>
            <person name="Schleper C."/>
            <person name="Guy L."/>
            <person name="Ettema T.J."/>
        </authorList>
    </citation>
    <scope>NUCLEOTIDE SEQUENCE</scope>
</reference>
<evidence type="ECO:0000313" key="1">
    <source>
        <dbReference type="EMBL" id="KKN01990.1"/>
    </source>
</evidence>
<name>A0A0F9M3L4_9ZZZZ</name>
<proteinExistence type="predicted"/>
<protein>
    <submittedName>
        <fullName evidence="1">Uncharacterized protein</fullName>
    </submittedName>
</protein>
<accession>A0A0F9M3L4</accession>
<sequence length="197" mass="23319">MVKKIENKCPNCFEFLENDNLVVCPYCGVEIIIQEGKMFILQNSDVLKAGEFDPTNIWLFTDPVALANFRFEGKLIELEQDIIYSVMRGESWQEDDIEYLQEIKRLLDKRKIKKTPNYWFCSPFPPIFKALIDGKIIILGKKYRFKKGEEIVWRCQMDREICNMDGPVLIGKFTYRKLIMYCKEMENAMKGNKIIMR</sequence>
<dbReference type="EMBL" id="LAZR01005196">
    <property type="protein sequence ID" value="KKN01990.1"/>
    <property type="molecule type" value="Genomic_DNA"/>
</dbReference>
<organism evidence="1">
    <name type="scientific">marine sediment metagenome</name>
    <dbReference type="NCBI Taxonomy" id="412755"/>
    <lineage>
        <taxon>unclassified sequences</taxon>
        <taxon>metagenomes</taxon>
        <taxon>ecological metagenomes</taxon>
    </lineage>
</organism>
<comment type="caution">
    <text evidence="1">The sequence shown here is derived from an EMBL/GenBank/DDBJ whole genome shotgun (WGS) entry which is preliminary data.</text>
</comment>
<gene>
    <name evidence="1" type="ORF">LCGC14_1122160</name>
</gene>